<evidence type="ECO:0000256" key="10">
    <source>
        <dbReference type="ARBA" id="ARBA00029409"/>
    </source>
</evidence>
<gene>
    <name evidence="14" type="ORF">RG47T_0929</name>
</gene>
<evidence type="ECO:0000256" key="12">
    <source>
        <dbReference type="ARBA" id="ARBA00033413"/>
    </source>
</evidence>
<dbReference type="GO" id="GO:0046656">
    <property type="term" value="P:folic acid biosynthetic process"/>
    <property type="evidence" value="ECO:0007669"/>
    <property type="project" value="UniProtKB-KW"/>
</dbReference>
<dbReference type="EC" id="2.7.6.3" evidence="3"/>
<keyword evidence="15" id="KW-1185">Reference proteome</keyword>
<comment type="caution">
    <text evidence="14">The sequence shown here is derived from an EMBL/GenBank/DDBJ whole genome shotgun (WGS) entry which is preliminary data.</text>
</comment>
<dbReference type="AlphaFoldDB" id="A0A1Q5ZUT1"/>
<protein>
    <recommendedName>
        <fullName evidence="4">2-amino-4-hydroxy-6-hydroxymethyldihydropteridine pyrophosphokinase</fullName>
        <ecNumber evidence="3">2.7.6.3</ecNumber>
    </recommendedName>
    <alternativeName>
        <fullName evidence="11">6-hydroxymethyl-7,8-dihydropterin pyrophosphokinase</fullName>
    </alternativeName>
    <alternativeName>
        <fullName evidence="12">7,8-dihydro-6-hydroxymethylpterin-pyrophosphokinase</fullName>
    </alternativeName>
</protein>
<name>A0A1Q5ZUT1_9SPHI</name>
<evidence type="ECO:0000313" key="15">
    <source>
        <dbReference type="Proteomes" id="UP000186720"/>
    </source>
</evidence>
<dbReference type="GO" id="GO:0046654">
    <property type="term" value="P:tetrahydrofolate biosynthetic process"/>
    <property type="evidence" value="ECO:0007669"/>
    <property type="project" value="UniProtKB-UniPathway"/>
</dbReference>
<dbReference type="Pfam" id="PF01288">
    <property type="entry name" value="HPPK"/>
    <property type="match status" value="1"/>
</dbReference>
<dbReference type="EMBL" id="MPPL01000001">
    <property type="protein sequence ID" value="OKS85483.1"/>
    <property type="molecule type" value="Genomic_DNA"/>
</dbReference>
<dbReference type="UniPathway" id="UPA00077">
    <property type="reaction ID" value="UER00155"/>
</dbReference>
<reference evidence="14 15" key="1">
    <citation type="submission" date="2016-11" db="EMBL/GenBank/DDBJ databases">
        <title>Whole Genome Sequencing of Mucilaginibacter polytrichastri RG4-7(T) isolated from the moss sample.</title>
        <authorList>
            <person name="Li Y."/>
        </authorList>
    </citation>
    <scope>NUCLEOTIDE SEQUENCE [LARGE SCALE GENOMIC DNA]</scope>
    <source>
        <strain evidence="14 15">RG4-7</strain>
    </source>
</reference>
<dbReference type="Proteomes" id="UP000186720">
    <property type="component" value="Unassembled WGS sequence"/>
</dbReference>
<dbReference type="GO" id="GO:0016301">
    <property type="term" value="F:kinase activity"/>
    <property type="evidence" value="ECO:0007669"/>
    <property type="project" value="UniProtKB-KW"/>
</dbReference>
<organism evidence="14 15">
    <name type="scientific">Mucilaginibacter polytrichastri</name>
    <dbReference type="NCBI Taxonomy" id="1302689"/>
    <lineage>
        <taxon>Bacteria</taxon>
        <taxon>Pseudomonadati</taxon>
        <taxon>Bacteroidota</taxon>
        <taxon>Sphingobacteriia</taxon>
        <taxon>Sphingobacteriales</taxon>
        <taxon>Sphingobacteriaceae</taxon>
        <taxon>Mucilaginibacter</taxon>
    </lineage>
</organism>
<feature type="domain" description="7,8-dihydro-6-hydroxymethylpterin-pyrophosphokinase" evidence="13">
    <location>
        <begin position="86"/>
        <end position="97"/>
    </location>
</feature>
<keyword evidence="8" id="KW-0067">ATP-binding</keyword>
<evidence type="ECO:0000256" key="3">
    <source>
        <dbReference type="ARBA" id="ARBA00013253"/>
    </source>
</evidence>
<dbReference type="PANTHER" id="PTHR43071:SF1">
    <property type="entry name" value="2-AMINO-4-HYDROXY-6-HYDROXYMETHYLDIHYDROPTERIDINE PYROPHOSPHOKINASE"/>
    <property type="match status" value="1"/>
</dbReference>
<dbReference type="Gene3D" id="3.30.70.560">
    <property type="entry name" value="7,8-Dihydro-6-hydroxymethylpterin-pyrophosphokinase HPPK"/>
    <property type="match status" value="1"/>
</dbReference>
<comment type="similarity">
    <text evidence="2">Belongs to the HPPK family.</text>
</comment>
<evidence type="ECO:0000256" key="2">
    <source>
        <dbReference type="ARBA" id="ARBA00005810"/>
    </source>
</evidence>
<dbReference type="GO" id="GO:0005524">
    <property type="term" value="F:ATP binding"/>
    <property type="evidence" value="ECO:0007669"/>
    <property type="project" value="UniProtKB-KW"/>
</dbReference>
<dbReference type="CDD" id="cd00483">
    <property type="entry name" value="HPPK"/>
    <property type="match status" value="1"/>
</dbReference>
<keyword evidence="7 14" id="KW-0418">Kinase</keyword>
<dbReference type="OrthoDB" id="9808041at2"/>
<dbReference type="InterPro" id="IPR035907">
    <property type="entry name" value="Hppk_sf"/>
</dbReference>
<keyword evidence="5" id="KW-0808">Transferase</keyword>
<accession>A0A1Q5ZUT1</accession>
<dbReference type="NCBIfam" id="TIGR01498">
    <property type="entry name" value="folK"/>
    <property type="match status" value="1"/>
</dbReference>
<dbReference type="GO" id="GO:0003848">
    <property type="term" value="F:2-amino-4-hydroxy-6-hydroxymethyldihydropteridine diphosphokinase activity"/>
    <property type="evidence" value="ECO:0007669"/>
    <property type="project" value="UniProtKB-EC"/>
</dbReference>
<evidence type="ECO:0000259" key="13">
    <source>
        <dbReference type="PROSITE" id="PS00794"/>
    </source>
</evidence>
<evidence type="ECO:0000256" key="5">
    <source>
        <dbReference type="ARBA" id="ARBA00022679"/>
    </source>
</evidence>
<keyword evidence="9" id="KW-0289">Folate biosynthesis</keyword>
<evidence type="ECO:0000256" key="11">
    <source>
        <dbReference type="ARBA" id="ARBA00029766"/>
    </source>
</evidence>
<dbReference type="PANTHER" id="PTHR43071">
    <property type="entry name" value="2-AMINO-4-HYDROXY-6-HYDROXYMETHYLDIHYDROPTERIDINE PYROPHOSPHOKINASE"/>
    <property type="match status" value="1"/>
</dbReference>
<evidence type="ECO:0000256" key="8">
    <source>
        <dbReference type="ARBA" id="ARBA00022840"/>
    </source>
</evidence>
<comment type="function">
    <text evidence="10">Catalyzes the transfer of pyrophosphate from adenosine triphosphate (ATP) to 6-hydroxymethyl-7,8-dihydropterin, an enzymatic step in folate biosynthesis pathway.</text>
</comment>
<keyword evidence="6" id="KW-0547">Nucleotide-binding</keyword>
<dbReference type="SUPFAM" id="SSF55083">
    <property type="entry name" value="6-hydroxymethyl-7,8-dihydropterin pyrophosphokinase, HPPK"/>
    <property type="match status" value="1"/>
</dbReference>
<dbReference type="InterPro" id="IPR000550">
    <property type="entry name" value="Hppk"/>
</dbReference>
<dbReference type="RefSeq" id="WP_074488315.1">
    <property type="nucleotide sequence ID" value="NZ_FPAM01000001.1"/>
</dbReference>
<evidence type="ECO:0000256" key="7">
    <source>
        <dbReference type="ARBA" id="ARBA00022777"/>
    </source>
</evidence>
<dbReference type="STRING" id="1302689.RG47T_0929"/>
<evidence type="ECO:0000256" key="6">
    <source>
        <dbReference type="ARBA" id="ARBA00022741"/>
    </source>
</evidence>
<sequence length="159" mass="18144">MINVFLLLGSNLGDRQLFLKQAIAGIENMAEIVKLSSVYETEAWGKEGEPDYLNQVVLVKTDLLPRAMLKKLLDLEKSLGRKRNEKWGSRTIDIDILFFGEMVINDAPGLMVPHPRLHERRFTLEPLGELDPQFVHPVLKKSILQLKNELTDSLIVKKL</sequence>
<comment type="pathway">
    <text evidence="1">Cofactor biosynthesis; tetrahydrofolate biosynthesis; 2-amino-4-hydroxy-6-hydroxymethyl-7,8-dihydropteridine diphosphate from 7,8-dihydroneopterin triphosphate: step 4/4.</text>
</comment>
<evidence type="ECO:0000313" key="14">
    <source>
        <dbReference type="EMBL" id="OKS85483.1"/>
    </source>
</evidence>
<evidence type="ECO:0000256" key="4">
    <source>
        <dbReference type="ARBA" id="ARBA00016218"/>
    </source>
</evidence>
<evidence type="ECO:0000256" key="1">
    <source>
        <dbReference type="ARBA" id="ARBA00005051"/>
    </source>
</evidence>
<dbReference type="PROSITE" id="PS00794">
    <property type="entry name" value="HPPK"/>
    <property type="match status" value="1"/>
</dbReference>
<proteinExistence type="inferred from homology"/>
<evidence type="ECO:0000256" key="9">
    <source>
        <dbReference type="ARBA" id="ARBA00022909"/>
    </source>
</evidence>